<dbReference type="HOGENOM" id="CLU_2315375_0_0_9"/>
<reference evidence="2 3" key="1">
    <citation type="journal article" date="2015" name="J. Biotechnol.">
        <title>Complete genome sequence of a malodorant-producing acetogen, Clostridium scatologenes ATCC 25775(T).</title>
        <authorList>
            <person name="Zhu Z."/>
            <person name="Guo T."/>
            <person name="Zheng H."/>
            <person name="Song T."/>
            <person name="Ouyang P."/>
            <person name="Xie J."/>
        </authorList>
    </citation>
    <scope>NUCLEOTIDE SEQUENCE [LARGE SCALE GENOMIC DNA]</scope>
    <source>
        <strain evidence="2 3">ATCC 25775</strain>
    </source>
</reference>
<dbReference type="KEGG" id="csq:CSCA_1298"/>
<dbReference type="Proteomes" id="UP000033115">
    <property type="component" value="Chromosome"/>
</dbReference>
<feature type="transmembrane region" description="Helical" evidence="1">
    <location>
        <begin position="32"/>
        <end position="55"/>
    </location>
</feature>
<dbReference type="RefSeq" id="WP_029161260.1">
    <property type="nucleotide sequence ID" value="NZ_CP009933.1"/>
</dbReference>
<evidence type="ECO:0000313" key="3">
    <source>
        <dbReference type="Proteomes" id="UP000033115"/>
    </source>
</evidence>
<evidence type="ECO:0000256" key="1">
    <source>
        <dbReference type="SAM" id="Phobius"/>
    </source>
</evidence>
<feature type="transmembrane region" description="Helical" evidence="1">
    <location>
        <begin position="67"/>
        <end position="86"/>
    </location>
</feature>
<keyword evidence="1" id="KW-0812">Transmembrane</keyword>
<organism evidence="2 3">
    <name type="scientific">Clostridium scatologenes</name>
    <dbReference type="NCBI Taxonomy" id="1548"/>
    <lineage>
        <taxon>Bacteria</taxon>
        <taxon>Bacillati</taxon>
        <taxon>Bacillota</taxon>
        <taxon>Clostridia</taxon>
        <taxon>Eubacteriales</taxon>
        <taxon>Clostridiaceae</taxon>
        <taxon>Clostridium</taxon>
    </lineage>
</organism>
<gene>
    <name evidence="2" type="ORF">CSCA_1298</name>
</gene>
<sequence>MKTEQEKIFENVINKKTEESPEKTETKKTNMLLAAFMMFILPIMLVFLGVFLGGYIGKSIGTSIRTFQIAGGVVAFILSVIIIKLFDKSAVLDKDAEVIHWDDM</sequence>
<keyword evidence="1" id="KW-0472">Membrane</keyword>
<evidence type="ECO:0000313" key="2">
    <source>
        <dbReference type="EMBL" id="AKA68423.1"/>
    </source>
</evidence>
<accession>A0A0E3JMT0</accession>
<dbReference type="EMBL" id="CP009933">
    <property type="protein sequence ID" value="AKA68423.1"/>
    <property type="molecule type" value="Genomic_DNA"/>
</dbReference>
<protein>
    <submittedName>
        <fullName evidence="2">Uncharacterized protein</fullName>
    </submittedName>
</protein>
<dbReference type="STRING" id="1548.CSCA_1298"/>
<keyword evidence="3" id="KW-1185">Reference proteome</keyword>
<dbReference type="AlphaFoldDB" id="A0A0E3JMT0"/>
<proteinExistence type="predicted"/>
<dbReference type="Pfam" id="PF04246">
    <property type="entry name" value="RseC_MucC"/>
    <property type="match status" value="1"/>
</dbReference>
<keyword evidence="1" id="KW-1133">Transmembrane helix</keyword>
<name>A0A0E3JMT0_CLOSL</name>